<gene>
    <name evidence="1" type="ORF">LZC94_19535</name>
</gene>
<organism evidence="1 2">
    <name type="scientific">Pendulispora albinea</name>
    <dbReference type="NCBI Taxonomy" id="2741071"/>
    <lineage>
        <taxon>Bacteria</taxon>
        <taxon>Pseudomonadati</taxon>
        <taxon>Myxococcota</taxon>
        <taxon>Myxococcia</taxon>
        <taxon>Myxococcales</taxon>
        <taxon>Sorangiineae</taxon>
        <taxon>Pendulisporaceae</taxon>
        <taxon>Pendulispora</taxon>
    </lineage>
</organism>
<evidence type="ECO:0008006" key="3">
    <source>
        <dbReference type="Google" id="ProtNLM"/>
    </source>
</evidence>
<dbReference type="EMBL" id="CP089984">
    <property type="protein sequence ID" value="WXB19410.1"/>
    <property type="molecule type" value="Genomic_DNA"/>
</dbReference>
<reference evidence="1 2" key="1">
    <citation type="submission" date="2021-12" db="EMBL/GenBank/DDBJ databases">
        <title>Discovery of the Pendulisporaceae a myxobacterial family with distinct sporulation behavior and unique specialized metabolism.</title>
        <authorList>
            <person name="Garcia R."/>
            <person name="Popoff A."/>
            <person name="Bader C.D."/>
            <person name="Loehr J."/>
            <person name="Walesch S."/>
            <person name="Walt C."/>
            <person name="Boldt J."/>
            <person name="Bunk B."/>
            <person name="Haeckl F.J.F.P.J."/>
            <person name="Gunesch A.P."/>
            <person name="Birkelbach J."/>
            <person name="Nuebel U."/>
            <person name="Pietschmann T."/>
            <person name="Bach T."/>
            <person name="Mueller R."/>
        </authorList>
    </citation>
    <scope>NUCLEOTIDE SEQUENCE [LARGE SCALE GENOMIC DNA]</scope>
    <source>
        <strain evidence="1 2">MSr11954</strain>
    </source>
</reference>
<accession>A0ABZ2MA67</accession>
<name>A0ABZ2MA67_9BACT</name>
<sequence>MVWQDAFFAGLLAELCPRAQRSRVTTLLYERAPEYRRGGAFFDVGLFAWEQRLFREGSAFPREGTILVGGVGGGRLLGPLLARGHRILGFDPSRLLDEAEVVAGGRDVKLATGRYQDLGPALQGEGPLAELVAGEDIRAIILAFGSMMHITPGERRELFSNLRALAPAAPVFASFMVRRPNAEYDPIYERTRAALRRIGHSHPDDHVDFIVGVGFLHMPSRDEVAALCHGAGYDLTEYSEMPYGTAVALPRPP</sequence>
<dbReference type="RefSeq" id="WP_394829029.1">
    <property type="nucleotide sequence ID" value="NZ_CP089984.1"/>
</dbReference>
<dbReference type="SUPFAM" id="SSF53335">
    <property type="entry name" value="S-adenosyl-L-methionine-dependent methyltransferases"/>
    <property type="match status" value="1"/>
</dbReference>
<protein>
    <recommendedName>
        <fullName evidence="3">Class I SAM-dependent methyltransferase</fullName>
    </recommendedName>
</protein>
<dbReference type="InterPro" id="IPR029063">
    <property type="entry name" value="SAM-dependent_MTases_sf"/>
</dbReference>
<keyword evidence="2" id="KW-1185">Reference proteome</keyword>
<evidence type="ECO:0000313" key="1">
    <source>
        <dbReference type="EMBL" id="WXB19410.1"/>
    </source>
</evidence>
<dbReference type="Gene3D" id="3.40.50.150">
    <property type="entry name" value="Vaccinia Virus protein VP39"/>
    <property type="match status" value="1"/>
</dbReference>
<evidence type="ECO:0000313" key="2">
    <source>
        <dbReference type="Proteomes" id="UP001370348"/>
    </source>
</evidence>
<dbReference type="Proteomes" id="UP001370348">
    <property type="component" value="Chromosome"/>
</dbReference>
<proteinExistence type="predicted"/>